<comment type="caution">
    <text evidence="7">The sequence shown here is derived from an EMBL/GenBank/DDBJ whole genome shotgun (WGS) entry which is preliminary data.</text>
</comment>
<evidence type="ECO:0000313" key="7">
    <source>
        <dbReference type="EMBL" id="MCL9816919.1"/>
    </source>
</evidence>
<dbReference type="PROSITE" id="PS50011">
    <property type="entry name" value="PROTEIN_KINASE_DOM"/>
    <property type="match status" value="1"/>
</dbReference>
<dbReference type="Proteomes" id="UP001203207">
    <property type="component" value="Unassembled WGS sequence"/>
</dbReference>
<dbReference type="Pfam" id="PF00069">
    <property type="entry name" value="Pkinase"/>
    <property type="match status" value="1"/>
</dbReference>
<feature type="domain" description="Protein kinase" evidence="6">
    <location>
        <begin position="206"/>
        <end position="460"/>
    </location>
</feature>
<dbReference type="InterPro" id="IPR000719">
    <property type="entry name" value="Prot_kinase_dom"/>
</dbReference>
<reference evidence="7" key="1">
    <citation type="journal article" date="2022" name="Syst. Appl. Microbiol.">
        <title>Natronocalculus amylovorans gen. nov., sp. nov., and Natranaeroarchaeum aerophilus sp. nov., dominant culturable amylolytic natronoarchaea from hypersaline soda lakes in southwestern Siberia.</title>
        <authorList>
            <person name="Sorokin D.Y."/>
            <person name="Elcheninov A.G."/>
            <person name="Khizhniak T.V."/>
            <person name="Koenen M."/>
            <person name="Bale N.J."/>
            <person name="Damste J.S.S."/>
            <person name="Kublanov I.V."/>
        </authorList>
    </citation>
    <scope>NUCLEOTIDE SEQUENCE</scope>
    <source>
        <strain evidence="7">AArc-St2</strain>
    </source>
</reference>
<dbReference type="RefSeq" id="WP_250583842.1">
    <property type="nucleotide sequence ID" value="NZ_JAKRVX010000003.1"/>
</dbReference>
<dbReference type="Gene3D" id="1.10.510.10">
    <property type="entry name" value="Transferase(Phosphotransferase) domain 1"/>
    <property type="match status" value="1"/>
</dbReference>
<organism evidence="7 8">
    <name type="scientific">Natronocalculus amylovorans</name>
    <dbReference type="NCBI Taxonomy" id="2917812"/>
    <lineage>
        <taxon>Archaea</taxon>
        <taxon>Methanobacteriati</taxon>
        <taxon>Methanobacteriota</taxon>
        <taxon>Stenosarchaea group</taxon>
        <taxon>Halobacteria</taxon>
        <taxon>Halobacteriales</taxon>
        <taxon>Haloferacaceae</taxon>
        <taxon>Natronocalculus</taxon>
    </lineage>
</organism>
<name>A0AAE3FYC3_9EURY</name>
<keyword evidence="4" id="KW-0067">ATP-binding</keyword>
<keyword evidence="1" id="KW-0808">Transferase</keyword>
<protein>
    <recommendedName>
        <fullName evidence="6">Protein kinase domain-containing protein</fullName>
    </recommendedName>
</protein>
<sequence>MNLSPDAQIAERLLSDVMDYPAELGQRQLRHMISLLESEDPQARLSASWGIGLAVEHDPLIVDSNTRRLARAVESEVAEADALRTVSYIAEHRPQMAKRILDIADIDPDRVNEIAPRIIHGYKEWEPSGDATVIGGRRYNGPIAPQETDTAANTDEETSDASLQQQSPRSPSSGEYPPTAAPPTPETRPISFEEFTEIETLAEKPWLTLRKVSYQAYGNVYPAILKQFHHSVSFGSSSGFDSEMHLWERLSEHPAVPTVVGWGEFPTSWVAHEYTGGESLADRPGAIPVSEALWIIEQISDVIQYAHNYGATHGGLTPETIEFVELFGDQHGDPWDYPKVTNWGVGRLFDDKTRAPLSQIPGHAAPEQIQPNRFGSIDAATDIYHLGVIAYQALTGRPPYVGETDAVLRAVLESEPEPVTRYNRSIPDAIGPIIQKSMATSKVERYETVQAFNRDLRNIIRTAGGQ</sequence>
<dbReference type="GO" id="GO:0005524">
    <property type="term" value="F:ATP binding"/>
    <property type="evidence" value="ECO:0007669"/>
    <property type="project" value="UniProtKB-KW"/>
</dbReference>
<feature type="compositionally biased region" description="Low complexity" evidence="5">
    <location>
        <begin position="160"/>
        <end position="173"/>
    </location>
</feature>
<dbReference type="EMBL" id="JAKRVX010000003">
    <property type="protein sequence ID" value="MCL9816919.1"/>
    <property type="molecule type" value="Genomic_DNA"/>
</dbReference>
<dbReference type="SUPFAM" id="SSF56112">
    <property type="entry name" value="Protein kinase-like (PK-like)"/>
    <property type="match status" value="1"/>
</dbReference>
<dbReference type="GO" id="GO:0004674">
    <property type="term" value="F:protein serine/threonine kinase activity"/>
    <property type="evidence" value="ECO:0007669"/>
    <property type="project" value="TreeGrafter"/>
</dbReference>
<evidence type="ECO:0000256" key="3">
    <source>
        <dbReference type="ARBA" id="ARBA00022777"/>
    </source>
</evidence>
<dbReference type="InterPro" id="IPR011009">
    <property type="entry name" value="Kinase-like_dom_sf"/>
</dbReference>
<evidence type="ECO:0000256" key="4">
    <source>
        <dbReference type="ARBA" id="ARBA00022840"/>
    </source>
</evidence>
<evidence type="ECO:0000256" key="1">
    <source>
        <dbReference type="ARBA" id="ARBA00022679"/>
    </source>
</evidence>
<keyword evidence="8" id="KW-1185">Reference proteome</keyword>
<keyword evidence="2" id="KW-0547">Nucleotide-binding</keyword>
<reference evidence="7" key="2">
    <citation type="submission" date="2022-02" db="EMBL/GenBank/DDBJ databases">
        <authorList>
            <person name="Elcheninov A.G."/>
            <person name="Sorokin D.Y."/>
            <person name="Kublanov I.V."/>
        </authorList>
    </citation>
    <scope>NUCLEOTIDE SEQUENCE</scope>
    <source>
        <strain evidence="7">AArc-St2</strain>
    </source>
</reference>
<feature type="region of interest" description="Disordered" evidence="5">
    <location>
        <begin position="133"/>
        <end position="190"/>
    </location>
</feature>
<evidence type="ECO:0000313" key="8">
    <source>
        <dbReference type="Proteomes" id="UP001203207"/>
    </source>
</evidence>
<evidence type="ECO:0000259" key="6">
    <source>
        <dbReference type="PROSITE" id="PS50011"/>
    </source>
</evidence>
<accession>A0AAE3FYC3</accession>
<evidence type="ECO:0000256" key="2">
    <source>
        <dbReference type="ARBA" id="ARBA00022741"/>
    </source>
</evidence>
<proteinExistence type="predicted"/>
<gene>
    <name evidence="7" type="ORF">AArcSt2_08185</name>
</gene>
<dbReference type="PANTHER" id="PTHR43289:SF6">
    <property type="entry name" value="SERINE_THREONINE-PROTEIN KINASE NEKL-3"/>
    <property type="match status" value="1"/>
</dbReference>
<dbReference type="AlphaFoldDB" id="A0AAE3FYC3"/>
<dbReference type="SMART" id="SM00220">
    <property type="entry name" value="S_TKc"/>
    <property type="match status" value="1"/>
</dbReference>
<dbReference type="PANTHER" id="PTHR43289">
    <property type="entry name" value="MITOGEN-ACTIVATED PROTEIN KINASE KINASE KINASE 20-RELATED"/>
    <property type="match status" value="1"/>
</dbReference>
<evidence type="ECO:0000256" key="5">
    <source>
        <dbReference type="SAM" id="MobiDB-lite"/>
    </source>
</evidence>
<keyword evidence="3" id="KW-0418">Kinase</keyword>